<evidence type="ECO:0000313" key="2">
    <source>
        <dbReference type="Proteomes" id="UP000730481"/>
    </source>
</evidence>
<accession>A0A9P5AC51</accession>
<protein>
    <submittedName>
        <fullName evidence="1">Uncharacterized protein</fullName>
    </submittedName>
</protein>
<keyword evidence="2" id="KW-1185">Reference proteome</keyword>
<evidence type="ECO:0000313" key="1">
    <source>
        <dbReference type="EMBL" id="KAF4336051.1"/>
    </source>
</evidence>
<reference evidence="1" key="2">
    <citation type="submission" date="2020-02" db="EMBL/GenBank/DDBJ databases">
        <title>Identification and distribution of gene clusters putatively required for synthesis of sphingolipid metabolism inhibitors in phylogenetically diverse species of the filamentous fungus Fusarium.</title>
        <authorList>
            <person name="Kim H.-S."/>
            <person name="Busman M."/>
            <person name="Brown D.W."/>
            <person name="Divon H."/>
            <person name="Uhlig S."/>
            <person name="Proctor R.H."/>
        </authorList>
    </citation>
    <scope>NUCLEOTIDE SEQUENCE</scope>
    <source>
        <strain evidence="1">NRRL 25174</strain>
    </source>
</reference>
<comment type="caution">
    <text evidence="1">The sequence shown here is derived from an EMBL/GenBank/DDBJ whole genome shotgun (WGS) entry which is preliminary data.</text>
</comment>
<dbReference type="AlphaFoldDB" id="A0A9P5AC51"/>
<proteinExistence type="predicted"/>
<sequence length="102" mass="10671">MPLATGSVSVQNGQFTGKFEVEGSPYTLSGNVQPATESFNSTRVVLNYNSAQDIQGAKQFSGNIGNGSVNFTFPDGATITGPLDQYMGPASQVAVSAAWFQD</sequence>
<name>A0A9P5AC51_9HYPO</name>
<dbReference type="OrthoDB" id="2984728at2759"/>
<gene>
    <name evidence="1" type="ORF">FBEOM_10106</name>
</gene>
<reference evidence="1" key="1">
    <citation type="journal article" date="2017" name="Mycologia">
        <title>Fusarium algeriense, sp. nov., a novel toxigenic crown rot pathogen of durum wheat from Algeria is nested in the Fusarium burgessii species complex.</title>
        <authorList>
            <person name="Laraba I."/>
            <person name="Keddad A."/>
            <person name="Boureghda H."/>
            <person name="Abdallah N."/>
            <person name="Vaughan M.M."/>
            <person name="Proctor R.H."/>
            <person name="Busman M."/>
            <person name="O'Donnell K."/>
        </authorList>
    </citation>
    <scope>NUCLEOTIDE SEQUENCE</scope>
    <source>
        <strain evidence="1">NRRL 25174</strain>
    </source>
</reference>
<organism evidence="1 2">
    <name type="scientific">Fusarium beomiforme</name>
    <dbReference type="NCBI Taxonomy" id="44412"/>
    <lineage>
        <taxon>Eukaryota</taxon>
        <taxon>Fungi</taxon>
        <taxon>Dikarya</taxon>
        <taxon>Ascomycota</taxon>
        <taxon>Pezizomycotina</taxon>
        <taxon>Sordariomycetes</taxon>
        <taxon>Hypocreomycetidae</taxon>
        <taxon>Hypocreales</taxon>
        <taxon>Nectriaceae</taxon>
        <taxon>Fusarium</taxon>
        <taxon>Fusarium burgessii species complex</taxon>
    </lineage>
</organism>
<dbReference type="Proteomes" id="UP000730481">
    <property type="component" value="Unassembled WGS sequence"/>
</dbReference>
<dbReference type="EMBL" id="PVQB02000520">
    <property type="protein sequence ID" value="KAF4336051.1"/>
    <property type="molecule type" value="Genomic_DNA"/>
</dbReference>